<feature type="region of interest" description="Disordered" evidence="1">
    <location>
        <begin position="74"/>
        <end position="95"/>
    </location>
</feature>
<proteinExistence type="predicted"/>
<organism evidence="2">
    <name type="scientific">bioreactor metagenome</name>
    <dbReference type="NCBI Taxonomy" id="1076179"/>
    <lineage>
        <taxon>unclassified sequences</taxon>
        <taxon>metagenomes</taxon>
        <taxon>ecological metagenomes</taxon>
    </lineage>
</organism>
<protein>
    <submittedName>
        <fullName evidence="2">Uncharacterized protein</fullName>
    </submittedName>
</protein>
<gene>
    <name evidence="2" type="ORF">SDC9_70769</name>
</gene>
<evidence type="ECO:0000313" key="2">
    <source>
        <dbReference type="EMBL" id="MPM24288.1"/>
    </source>
</evidence>
<dbReference type="AlphaFoldDB" id="A0A644Y8M9"/>
<name>A0A644Y8M9_9ZZZZ</name>
<feature type="compositionally biased region" description="Low complexity" evidence="1">
    <location>
        <begin position="77"/>
        <end position="95"/>
    </location>
</feature>
<sequence>MGALEPCASSTIRTIWASAVSLPIFVALNLKAPNLLIVAPTTESPIFLSTGRLSPVSIDSSIVELPSTITPSTGTFSPGLTRRTSPTTTSSIGISNSCSSRTTRAVFACNPISDLMAAEVWPLALASNSLPRIIRVISTAELSKYRSALPVNILAKLKK</sequence>
<dbReference type="EMBL" id="VSSQ01004229">
    <property type="protein sequence ID" value="MPM24288.1"/>
    <property type="molecule type" value="Genomic_DNA"/>
</dbReference>
<accession>A0A644Y8M9</accession>
<comment type="caution">
    <text evidence="2">The sequence shown here is derived from an EMBL/GenBank/DDBJ whole genome shotgun (WGS) entry which is preliminary data.</text>
</comment>
<reference evidence="2" key="1">
    <citation type="submission" date="2019-08" db="EMBL/GenBank/DDBJ databases">
        <authorList>
            <person name="Kucharzyk K."/>
            <person name="Murdoch R.W."/>
            <person name="Higgins S."/>
            <person name="Loffler F."/>
        </authorList>
    </citation>
    <scope>NUCLEOTIDE SEQUENCE</scope>
</reference>
<evidence type="ECO:0000256" key="1">
    <source>
        <dbReference type="SAM" id="MobiDB-lite"/>
    </source>
</evidence>